<evidence type="ECO:0000256" key="7">
    <source>
        <dbReference type="ARBA" id="ARBA00022927"/>
    </source>
</evidence>
<feature type="compositionally biased region" description="Low complexity" evidence="15">
    <location>
        <begin position="202"/>
        <end position="219"/>
    </location>
</feature>
<keyword evidence="14" id="KW-0175">Coiled coil</keyword>
<keyword evidence="10" id="KW-0539">Nucleus</keyword>
<evidence type="ECO:0000256" key="6">
    <source>
        <dbReference type="ARBA" id="ARBA00022816"/>
    </source>
</evidence>
<dbReference type="GO" id="GO:0006405">
    <property type="term" value="P:RNA export from nucleus"/>
    <property type="evidence" value="ECO:0007669"/>
    <property type="project" value="TreeGrafter"/>
</dbReference>
<dbReference type="FunFam" id="1.20.5.170:FF:000040">
    <property type="entry name" value="Nuclear pore glycoprotein p62"/>
    <property type="match status" value="1"/>
</dbReference>
<evidence type="ECO:0000256" key="9">
    <source>
        <dbReference type="ARBA" id="ARBA00023132"/>
    </source>
</evidence>
<accession>A0A6A6U947</accession>
<evidence type="ECO:0000256" key="13">
    <source>
        <dbReference type="ARBA" id="ARBA00081079"/>
    </source>
</evidence>
<keyword evidence="6" id="KW-0509">mRNA transport</keyword>
<evidence type="ECO:0000256" key="14">
    <source>
        <dbReference type="SAM" id="Coils"/>
    </source>
</evidence>
<feature type="region of interest" description="Disordered" evidence="15">
    <location>
        <begin position="246"/>
        <end position="290"/>
    </location>
</feature>
<gene>
    <name evidence="17" type="ORF">BT63DRAFT_479898</name>
</gene>
<evidence type="ECO:0000256" key="8">
    <source>
        <dbReference type="ARBA" id="ARBA00023010"/>
    </source>
</evidence>
<evidence type="ECO:0000256" key="1">
    <source>
        <dbReference type="ARBA" id="ARBA00004335"/>
    </source>
</evidence>
<evidence type="ECO:0000256" key="15">
    <source>
        <dbReference type="SAM" id="MobiDB-lite"/>
    </source>
</evidence>
<dbReference type="GO" id="GO:0031965">
    <property type="term" value="C:nuclear membrane"/>
    <property type="evidence" value="ECO:0007669"/>
    <property type="project" value="UniProtKB-SubCell"/>
</dbReference>
<dbReference type="Gene3D" id="1.20.5.170">
    <property type="match status" value="1"/>
</dbReference>
<comment type="subcellular location">
    <subcellularLocation>
        <location evidence="1">Nucleus membrane</location>
        <topology evidence="1">Peripheral membrane protein</topology>
        <orientation evidence="1">Cytoplasmic side</orientation>
    </subcellularLocation>
    <subcellularLocation>
        <location evidence="3">Nucleus membrane</location>
        <topology evidence="3">Peripheral membrane protein</topology>
        <orientation evidence="3">Nucleoplasmic side</orientation>
    </subcellularLocation>
    <subcellularLocation>
        <location evidence="2">Nucleus</location>
        <location evidence="2">Nuclear pore complex</location>
    </subcellularLocation>
</comment>
<evidence type="ECO:0000256" key="2">
    <source>
        <dbReference type="ARBA" id="ARBA00004567"/>
    </source>
</evidence>
<dbReference type="InterPro" id="IPR007758">
    <property type="entry name" value="Nucleoporin_NSP1_C"/>
</dbReference>
<dbReference type="GO" id="GO:0017056">
    <property type="term" value="F:structural constituent of nuclear pore"/>
    <property type="evidence" value="ECO:0007669"/>
    <property type="project" value="InterPro"/>
</dbReference>
<evidence type="ECO:0000259" key="16">
    <source>
        <dbReference type="Pfam" id="PF05064"/>
    </source>
</evidence>
<dbReference type="AlphaFoldDB" id="A0A6A6U947"/>
<dbReference type="PANTHER" id="PTHR12084">
    <property type="entry name" value="NUCLEAR PORE GLYCOPROTEIN P62-RELATED"/>
    <property type="match status" value="1"/>
</dbReference>
<comment type="similarity">
    <text evidence="4">Belongs to the nucleoporin NSP1/NUP62 family.</text>
</comment>
<evidence type="ECO:0000256" key="5">
    <source>
        <dbReference type="ARBA" id="ARBA00022448"/>
    </source>
</evidence>
<feature type="domain" description="Nucleoporin NSP1-like C-terminal" evidence="16">
    <location>
        <begin position="390"/>
        <end position="487"/>
    </location>
</feature>
<dbReference type="Proteomes" id="UP000799302">
    <property type="component" value="Unassembled WGS sequence"/>
</dbReference>
<dbReference type="GO" id="GO:0051028">
    <property type="term" value="P:mRNA transport"/>
    <property type="evidence" value="ECO:0007669"/>
    <property type="project" value="UniProtKB-KW"/>
</dbReference>
<evidence type="ECO:0000313" key="18">
    <source>
        <dbReference type="Proteomes" id="UP000799302"/>
    </source>
</evidence>
<keyword evidence="8" id="KW-0811">Translocation</keyword>
<feature type="coiled-coil region" evidence="14">
    <location>
        <begin position="455"/>
        <end position="482"/>
    </location>
</feature>
<sequence>MSAFNFGAAGGSAGKGLFGSTPAAANTPPASSTENKSLFGAAPATSAGTLFGSTPTSSGPAKSTLFGNTANTPAPSAGGLFAFNKPDASSAPAANPFGAASSTGEAPKSIFGAVGSNASAFATKATPSDGNKPVSLFNTGSTTPAAPKFQAPSSTTPAAPPPTLGGGPKPLFGAVPSNPGSANAFSFNKAAATPAPSKQALTPTSTAATPSQTPATQQTKTLSFQAPAATTQSGLSFQAQTTAIAPASAPSNSAPAPSLSNLFNRPTSSAATPAAPGTTTAPAATTATTSAPAQKSLFNQAPASSTGAAPSLFAAKPAASPATSAAPAPTSNLFGAKPAAPAATNTAATSAPAVSAPAATTPVVNPAPAPAASTAFPPLAGLGPLPGQNTASRLKNKSMDEILTRWATDLTKYQKEFQKQAEQVAEWDRVLVTNADKISKLVAKTFQAERDAGEVERQLTSVENHQEELEQWLDKYEKDADDLIMKAGLSGDSTGTDVERERTFKLAEKLTDRLDGLNKDLVDVIEEINAVSSLLNNTKGTDDPLSNVVRVLNSHLMQLQKIDMDASLLQAKVKEAQKAQKAMDGGDWRSGTDPTDEFMRSFRRTR</sequence>
<evidence type="ECO:0000313" key="17">
    <source>
        <dbReference type="EMBL" id="KAF2668490.1"/>
    </source>
</evidence>
<dbReference type="EMBL" id="MU004236">
    <property type="protein sequence ID" value="KAF2668490.1"/>
    <property type="molecule type" value="Genomic_DNA"/>
</dbReference>
<protein>
    <recommendedName>
        <fullName evidence="11">Nucleoporin NSP1</fullName>
    </recommendedName>
    <alternativeName>
        <fullName evidence="12">Nuclear pore protein NSP1</fullName>
    </alternativeName>
    <alternativeName>
        <fullName evidence="13">Nucleoskeletal-like protein</fullName>
    </alternativeName>
</protein>
<evidence type="ECO:0000256" key="3">
    <source>
        <dbReference type="ARBA" id="ARBA00004620"/>
    </source>
</evidence>
<feature type="region of interest" description="Disordered" evidence="15">
    <location>
        <begin position="125"/>
        <end position="177"/>
    </location>
</feature>
<evidence type="ECO:0000256" key="4">
    <source>
        <dbReference type="ARBA" id="ARBA00005911"/>
    </source>
</evidence>
<feature type="compositionally biased region" description="Low complexity" evidence="15">
    <location>
        <begin position="18"/>
        <end position="33"/>
    </location>
</feature>
<keyword evidence="18" id="KW-1185">Reference proteome</keyword>
<feature type="region of interest" description="Disordered" evidence="15">
    <location>
        <begin position="194"/>
        <end position="219"/>
    </location>
</feature>
<evidence type="ECO:0000256" key="10">
    <source>
        <dbReference type="ARBA" id="ARBA00023242"/>
    </source>
</evidence>
<organism evidence="17 18">
    <name type="scientific">Microthyrium microscopicum</name>
    <dbReference type="NCBI Taxonomy" id="703497"/>
    <lineage>
        <taxon>Eukaryota</taxon>
        <taxon>Fungi</taxon>
        <taxon>Dikarya</taxon>
        <taxon>Ascomycota</taxon>
        <taxon>Pezizomycotina</taxon>
        <taxon>Dothideomycetes</taxon>
        <taxon>Dothideomycetes incertae sedis</taxon>
        <taxon>Microthyriales</taxon>
        <taxon>Microthyriaceae</taxon>
        <taxon>Microthyrium</taxon>
    </lineage>
</organism>
<name>A0A6A6U947_9PEZI</name>
<keyword evidence="9" id="KW-0906">Nuclear pore complex</keyword>
<dbReference type="GO" id="GO:0044613">
    <property type="term" value="C:nuclear pore central transport channel"/>
    <property type="evidence" value="ECO:0007669"/>
    <property type="project" value="TreeGrafter"/>
</dbReference>
<keyword evidence="7" id="KW-0653">Protein transport</keyword>
<dbReference type="Pfam" id="PF05064">
    <property type="entry name" value="Nsp1_C"/>
    <property type="match status" value="1"/>
</dbReference>
<reference evidence="17" key="1">
    <citation type="journal article" date="2020" name="Stud. Mycol.">
        <title>101 Dothideomycetes genomes: a test case for predicting lifestyles and emergence of pathogens.</title>
        <authorList>
            <person name="Haridas S."/>
            <person name="Albert R."/>
            <person name="Binder M."/>
            <person name="Bloem J."/>
            <person name="Labutti K."/>
            <person name="Salamov A."/>
            <person name="Andreopoulos B."/>
            <person name="Baker S."/>
            <person name="Barry K."/>
            <person name="Bills G."/>
            <person name="Bluhm B."/>
            <person name="Cannon C."/>
            <person name="Castanera R."/>
            <person name="Culley D."/>
            <person name="Daum C."/>
            <person name="Ezra D."/>
            <person name="Gonzalez J."/>
            <person name="Henrissat B."/>
            <person name="Kuo A."/>
            <person name="Liang C."/>
            <person name="Lipzen A."/>
            <person name="Lutzoni F."/>
            <person name="Magnuson J."/>
            <person name="Mondo S."/>
            <person name="Nolan M."/>
            <person name="Ohm R."/>
            <person name="Pangilinan J."/>
            <person name="Park H.-J."/>
            <person name="Ramirez L."/>
            <person name="Alfaro M."/>
            <person name="Sun H."/>
            <person name="Tritt A."/>
            <person name="Yoshinaga Y."/>
            <person name="Zwiers L.-H."/>
            <person name="Turgeon B."/>
            <person name="Goodwin S."/>
            <person name="Spatafora J."/>
            <person name="Crous P."/>
            <person name="Grigoriev I."/>
        </authorList>
    </citation>
    <scope>NUCLEOTIDE SEQUENCE</scope>
    <source>
        <strain evidence="17">CBS 115976</strain>
    </source>
</reference>
<dbReference type="GO" id="GO:0006606">
    <property type="term" value="P:protein import into nucleus"/>
    <property type="evidence" value="ECO:0007669"/>
    <property type="project" value="TreeGrafter"/>
</dbReference>
<feature type="region of interest" description="Disordered" evidence="15">
    <location>
        <begin position="1"/>
        <end position="71"/>
    </location>
</feature>
<dbReference type="InterPro" id="IPR026010">
    <property type="entry name" value="NSP1/NUP62"/>
</dbReference>
<proteinExistence type="inferred from homology"/>
<dbReference type="OrthoDB" id="344345at2759"/>
<feature type="compositionally biased region" description="Gly residues" evidence="15">
    <location>
        <begin position="8"/>
        <end position="17"/>
    </location>
</feature>
<dbReference type="GO" id="GO:0005543">
    <property type="term" value="F:phospholipid binding"/>
    <property type="evidence" value="ECO:0007669"/>
    <property type="project" value="TreeGrafter"/>
</dbReference>
<evidence type="ECO:0000256" key="11">
    <source>
        <dbReference type="ARBA" id="ARBA00068864"/>
    </source>
</evidence>
<keyword evidence="5" id="KW-0813">Transport</keyword>
<feature type="region of interest" description="Disordered" evidence="15">
    <location>
        <begin position="579"/>
        <end position="606"/>
    </location>
</feature>
<feature type="compositionally biased region" description="Polar residues" evidence="15">
    <location>
        <begin position="46"/>
        <end position="71"/>
    </location>
</feature>
<dbReference type="PANTHER" id="PTHR12084:SF0">
    <property type="entry name" value="NUCLEAR PORE GLYCOPROTEIN P62"/>
    <property type="match status" value="1"/>
</dbReference>
<evidence type="ECO:0000256" key="12">
    <source>
        <dbReference type="ARBA" id="ARBA00078941"/>
    </source>
</evidence>